<evidence type="ECO:0008006" key="4">
    <source>
        <dbReference type="Google" id="ProtNLM"/>
    </source>
</evidence>
<keyword evidence="1" id="KW-0732">Signal</keyword>
<proteinExistence type="predicted"/>
<dbReference type="KEGG" id="bths:CNY62_10785"/>
<dbReference type="OrthoDB" id="2306834at2"/>
<dbReference type="SUPFAM" id="SSF49899">
    <property type="entry name" value="Concanavalin A-like lectins/glucanases"/>
    <property type="match status" value="1"/>
</dbReference>
<dbReference type="AlphaFoldDB" id="A0A1D2LVM4"/>
<feature type="chain" id="PRO_5039125489" description="WxL domain-containing protein" evidence="1">
    <location>
        <begin position="25"/>
        <end position="693"/>
    </location>
</feature>
<organism evidence="2 3">
    <name type="scientific">Brochothrix thermosphacta</name>
    <name type="common">Microbacterium thermosphactum</name>
    <dbReference type="NCBI Taxonomy" id="2756"/>
    <lineage>
        <taxon>Bacteria</taxon>
        <taxon>Bacillati</taxon>
        <taxon>Bacillota</taxon>
        <taxon>Bacilli</taxon>
        <taxon>Bacillales</taxon>
        <taxon>Listeriaceae</taxon>
        <taxon>Brochothrix</taxon>
    </lineage>
</organism>
<dbReference type="Proteomes" id="UP000243591">
    <property type="component" value="Chromosome"/>
</dbReference>
<feature type="signal peptide" evidence="1">
    <location>
        <begin position="1"/>
        <end position="24"/>
    </location>
</feature>
<dbReference type="InterPro" id="IPR013320">
    <property type="entry name" value="ConA-like_dom_sf"/>
</dbReference>
<dbReference type="Gene3D" id="2.60.120.200">
    <property type="match status" value="1"/>
</dbReference>
<accession>A0A1D2LVM4</accession>
<dbReference type="Pfam" id="PF18483">
    <property type="entry name" value="Lectin_L-type_dom"/>
    <property type="match status" value="1"/>
</dbReference>
<sequence>MKDTRKKINGLLALAIMGVGFTMAPTMTSALTLPQPSAIAPDALDLTNIFEAASGGNSRIIDEGVGQSVVVTDNSLNQVGAIFSTDDYRIKLTEDYHARFALYFGSSDPSNAGDGMAFVIHSDPKYAKQVLTEAKGQRLGVYGKDTVSNKGANAIAKSFAIEFDAFANQDYKTADGANFDYPFDLSKEKNHIAYNYPSKAETYIENSEGGFLGIGATKSVRLSHNNLQTKKFVDNKWHYLDISYEVSLNQLTYQFDNLPPVKARTANADFGGANDLYWGFTGATSQRSLNQKVRFVELPGLVNAEISMSAEVATGDGLAWSKLPNGTVVEPNQRVKHTASLHYNDGKQGWVRPQVQIPLDVNEELVPNTTQYSSADNRNFKISDDDWIVGADGQLTLKTTVPDLNGVKYFTDVTYETRPKNVKTETTVTNTYDVIGKNLIKNLETKPTYKIAANKKPVIRWPDAYKSFEIGRSEVIETYANVSDVDSDSIDVFYRLNSAPYKKFGTVKGKQKEAVKVPFEIKGTDLVEGKNTIQVVATDSLNADSEIDVGTIASNVFLVGKLEMMSIPNFSFGDYTIDQLPQTAKITVDKPLIVSDFREKNQTWKLYAQMKTPFKNEDDHIGFVEGFTYTSPISGATVSDISNNTLIIEGKSGGKEETLTVDQLQDSFKLTIPDGIRSGNYTGIITWTFSETP</sequence>
<evidence type="ECO:0000256" key="1">
    <source>
        <dbReference type="SAM" id="SignalP"/>
    </source>
</evidence>
<name>A0A1D2LVM4_BROTH</name>
<keyword evidence="3" id="KW-1185">Reference proteome</keyword>
<reference evidence="2 3" key="1">
    <citation type="submission" date="2017-09" db="EMBL/GenBank/DDBJ databases">
        <title>Complete Genome Sequences of Two Strains of the Meat Spoilage Bacterium Brochothrix thermosphacta Isolated from Ground Chicken.</title>
        <authorList>
            <person name="Paoli G.C."/>
            <person name="Wijey C."/>
            <person name="Chen C.-Y."/>
            <person name="Nguyen L."/>
            <person name="Yan X."/>
            <person name="Irwin P.L."/>
        </authorList>
    </citation>
    <scope>NUCLEOTIDE SEQUENCE [LARGE SCALE GENOMIC DNA]</scope>
    <source>
        <strain evidence="2 3">BI</strain>
    </source>
</reference>
<dbReference type="RefSeq" id="WP_069125060.1">
    <property type="nucleotide sequence ID" value="NZ_CP023483.1"/>
</dbReference>
<dbReference type="InterPro" id="IPR056573">
    <property type="entry name" value="Lectin_L-type_dom"/>
</dbReference>
<protein>
    <recommendedName>
        <fullName evidence="4">WxL domain-containing protein</fullName>
    </recommendedName>
</protein>
<dbReference type="STRING" id="2756.BFR44_05250"/>
<dbReference type="CDD" id="cd01951">
    <property type="entry name" value="lectin_L-type"/>
    <property type="match status" value="1"/>
</dbReference>
<evidence type="ECO:0000313" key="2">
    <source>
        <dbReference type="EMBL" id="ATF26796.1"/>
    </source>
</evidence>
<gene>
    <name evidence="2" type="ORF">CNY62_10785</name>
</gene>
<evidence type="ECO:0000313" key="3">
    <source>
        <dbReference type="Proteomes" id="UP000243591"/>
    </source>
</evidence>
<dbReference type="EMBL" id="CP023483">
    <property type="protein sequence ID" value="ATF26796.1"/>
    <property type="molecule type" value="Genomic_DNA"/>
</dbReference>